<dbReference type="Gene3D" id="2.60.40.1080">
    <property type="match status" value="1"/>
</dbReference>
<dbReference type="EMBL" id="AP009389">
    <property type="protein sequence ID" value="BAF58600.1"/>
    <property type="molecule type" value="Genomic_DNA"/>
</dbReference>
<evidence type="ECO:0000313" key="6">
    <source>
        <dbReference type="Proteomes" id="UP000006556"/>
    </source>
</evidence>
<protein>
    <submittedName>
        <fullName evidence="5">Hypothetical membrane protein</fullName>
    </submittedName>
</protein>
<dbReference type="PROSITE" id="PS51272">
    <property type="entry name" value="SLH"/>
    <property type="match status" value="3"/>
</dbReference>
<name>A5D573_PELTS</name>
<feature type="domain" description="SLH" evidence="4">
    <location>
        <begin position="25"/>
        <end position="88"/>
    </location>
</feature>
<dbReference type="eggNOG" id="COG5492">
    <property type="taxonomic scope" value="Bacteria"/>
</dbReference>
<sequence length="458" mass="46242">MFIKAAARFFAIALVAMFCFWGGGPALAQPADIQGHWAENQIGDWFARGLIAGYGDGTFRPDNKVTRAEFVVMTNRAFGFNSGIQAPFSDVSPGDWFFGQLCAAFTAGYIAGDADGRFRPGDGISRQEVAVVLSRLLKLKMPEGGDAHAAFKDAGSIAEWSRAAVSAVVAAGYMAGYPEDRTFRPAEPITRAEAVVVLDRAKKAYEQSLATGGTGVPGAGAVSVAVPLADCSMTLGGQALAVDLAGVFSSAGGASLTYSASSSNAGVAAVAVSGSTLTVSAVSAGSAVITVTAGDGRGNSATDEFTVTVSAAAPGGGGGGGGAPPAGPGGGETGAPKIERASVVAGGQTLEVEIDESGLNGFIDLSRLDGSTVITEGTISVSEAARLTLSVQVGGETITKVQNLKAGENRLEAMDIIKKYGLSLNLIELFLGDPVVLSGTLEYGSGKAVPVSLTIDLP</sequence>
<dbReference type="Pfam" id="PF00395">
    <property type="entry name" value="SLH"/>
    <property type="match status" value="3"/>
</dbReference>
<feature type="domain" description="SLH" evidence="4">
    <location>
        <begin position="148"/>
        <end position="212"/>
    </location>
</feature>
<dbReference type="PANTHER" id="PTHR43308">
    <property type="entry name" value="OUTER MEMBRANE PROTEIN ALPHA-RELATED"/>
    <property type="match status" value="1"/>
</dbReference>
<dbReference type="Proteomes" id="UP000006556">
    <property type="component" value="Chromosome"/>
</dbReference>
<evidence type="ECO:0000313" key="5">
    <source>
        <dbReference type="EMBL" id="BAF58600.1"/>
    </source>
</evidence>
<reference evidence="6" key="1">
    <citation type="journal article" date="2008" name="Genome Res.">
        <title>The genome of Pelotomaculum thermopropionicum reveals niche-associated evolution in anaerobic microbiota.</title>
        <authorList>
            <person name="Kosaka T."/>
            <person name="Kato S."/>
            <person name="Shimoyama T."/>
            <person name="Ishii S."/>
            <person name="Abe T."/>
            <person name="Watanabe K."/>
        </authorList>
    </citation>
    <scope>NUCLEOTIDE SEQUENCE [LARGE SCALE GENOMIC DNA]</scope>
    <source>
        <strain evidence="6">DSM 13744 / JCM 10971 / SI</strain>
    </source>
</reference>
<evidence type="ECO:0000256" key="2">
    <source>
        <dbReference type="SAM" id="MobiDB-lite"/>
    </source>
</evidence>
<feature type="chain" id="PRO_5002680852" evidence="3">
    <location>
        <begin position="29"/>
        <end position="458"/>
    </location>
</feature>
<feature type="compositionally biased region" description="Gly residues" evidence="2">
    <location>
        <begin position="314"/>
        <end position="333"/>
    </location>
</feature>
<evidence type="ECO:0000256" key="3">
    <source>
        <dbReference type="SAM" id="SignalP"/>
    </source>
</evidence>
<dbReference type="AlphaFoldDB" id="A5D573"/>
<organism evidence="5 6">
    <name type="scientific">Pelotomaculum thermopropionicum (strain DSM 13744 / JCM 10971 / SI)</name>
    <dbReference type="NCBI Taxonomy" id="370438"/>
    <lineage>
        <taxon>Bacteria</taxon>
        <taxon>Bacillati</taxon>
        <taxon>Bacillota</taxon>
        <taxon>Clostridia</taxon>
        <taxon>Eubacteriales</taxon>
        <taxon>Desulfotomaculaceae</taxon>
        <taxon>Pelotomaculum</taxon>
    </lineage>
</organism>
<accession>A5D573</accession>
<gene>
    <name evidence="5" type="ordered locus">PTH_0419</name>
</gene>
<dbReference type="HOGENOM" id="CLU_596973_0_0_9"/>
<evidence type="ECO:0000256" key="1">
    <source>
        <dbReference type="ARBA" id="ARBA00022737"/>
    </source>
</evidence>
<dbReference type="PANTHER" id="PTHR43308:SF5">
    <property type="entry name" value="S-LAYER PROTEIN _ PEPTIDOGLYCAN ENDO-BETA-N-ACETYLGLUCOSAMINIDASE"/>
    <property type="match status" value="1"/>
</dbReference>
<dbReference type="STRING" id="370438.PTH_0419"/>
<keyword evidence="3" id="KW-0732">Signal</keyword>
<keyword evidence="6" id="KW-1185">Reference proteome</keyword>
<feature type="region of interest" description="Disordered" evidence="2">
    <location>
        <begin position="312"/>
        <end position="335"/>
    </location>
</feature>
<feature type="signal peptide" evidence="3">
    <location>
        <begin position="1"/>
        <end position="28"/>
    </location>
</feature>
<dbReference type="InterPro" id="IPR051465">
    <property type="entry name" value="Cell_Envelope_Struct_Comp"/>
</dbReference>
<evidence type="ECO:0000259" key="4">
    <source>
        <dbReference type="PROSITE" id="PS51272"/>
    </source>
</evidence>
<keyword evidence="1" id="KW-0677">Repeat</keyword>
<proteinExistence type="predicted"/>
<dbReference type="InterPro" id="IPR001119">
    <property type="entry name" value="SLH_dom"/>
</dbReference>
<dbReference type="KEGG" id="pth:PTH_0419"/>
<feature type="domain" description="SLH" evidence="4">
    <location>
        <begin position="89"/>
        <end position="147"/>
    </location>
</feature>